<name>A0ABM4WPA2_COFAR</name>
<dbReference type="Gene3D" id="3.30.420.10">
    <property type="entry name" value="Ribonuclease H-like superfamily/Ribonuclease H"/>
    <property type="match status" value="1"/>
</dbReference>
<organism evidence="1 2">
    <name type="scientific">Coffea arabica</name>
    <name type="common">Arabian coffee</name>
    <dbReference type="NCBI Taxonomy" id="13443"/>
    <lineage>
        <taxon>Eukaryota</taxon>
        <taxon>Viridiplantae</taxon>
        <taxon>Streptophyta</taxon>
        <taxon>Embryophyta</taxon>
        <taxon>Tracheophyta</taxon>
        <taxon>Spermatophyta</taxon>
        <taxon>Magnoliopsida</taxon>
        <taxon>eudicotyledons</taxon>
        <taxon>Gunneridae</taxon>
        <taxon>Pentapetalae</taxon>
        <taxon>asterids</taxon>
        <taxon>lamiids</taxon>
        <taxon>Gentianales</taxon>
        <taxon>Rubiaceae</taxon>
        <taxon>Ixoroideae</taxon>
        <taxon>Gardenieae complex</taxon>
        <taxon>Bertiereae - Coffeeae clade</taxon>
        <taxon>Coffeeae</taxon>
        <taxon>Coffea</taxon>
    </lineage>
</organism>
<accession>A0ABM4WPA2</accession>
<evidence type="ECO:0000313" key="2">
    <source>
        <dbReference type="RefSeq" id="XP_071933613.1"/>
    </source>
</evidence>
<evidence type="ECO:0000313" key="1">
    <source>
        <dbReference type="Proteomes" id="UP001652660"/>
    </source>
</evidence>
<dbReference type="SUPFAM" id="SSF53098">
    <property type="entry name" value="Ribonuclease H-like"/>
    <property type="match status" value="1"/>
</dbReference>
<dbReference type="Proteomes" id="UP001652660">
    <property type="component" value="Chromosome 2e"/>
</dbReference>
<dbReference type="GeneID" id="140036203"/>
<protein>
    <recommendedName>
        <fullName evidence="3">Integrase zinc-binding domain-containing protein</fullName>
    </recommendedName>
</protein>
<keyword evidence="1" id="KW-1185">Reference proteome</keyword>
<dbReference type="InterPro" id="IPR012337">
    <property type="entry name" value="RNaseH-like_sf"/>
</dbReference>
<reference evidence="2" key="1">
    <citation type="submission" date="2025-08" db="UniProtKB">
        <authorList>
            <consortium name="RefSeq"/>
        </authorList>
    </citation>
    <scope>IDENTIFICATION</scope>
    <source>
        <tissue evidence="2">Leaves</tissue>
    </source>
</reference>
<dbReference type="RefSeq" id="XP_071933613.1">
    <property type="nucleotide sequence ID" value="XM_072077512.1"/>
</dbReference>
<dbReference type="PANTHER" id="PTHR37984:SF5">
    <property type="entry name" value="PROTEIN NYNRIN-LIKE"/>
    <property type="match status" value="1"/>
</dbReference>
<sequence>MYQDIVNYVAACDVCQCNKYDNTADLGLLRLLRVPQKVWSEFPWTLWKVYLMHMICRLHGLSQSIVSDKDVVFISTFWQELFKLLKVQINTSSTYHPQSDGQTEVVIQFEVVYGHAPSLHMPCLLGNSVVEVVDRILAAREIVLHHLKYNLHKAQNRMEQQADQHRSDRQYSARDWVYVKLQL</sequence>
<dbReference type="InterPro" id="IPR050951">
    <property type="entry name" value="Retrovirus_Pol_polyprotein"/>
</dbReference>
<proteinExistence type="predicted"/>
<gene>
    <name evidence="2" type="primary">LOC140036203</name>
</gene>
<dbReference type="InterPro" id="IPR036397">
    <property type="entry name" value="RNaseH_sf"/>
</dbReference>
<evidence type="ECO:0008006" key="3">
    <source>
        <dbReference type="Google" id="ProtNLM"/>
    </source>
</evidence>
<dbReference type="PANTHER" id="PTHR37984">
    <property type="entry name" value="PROTEIN CBG26694"/>
    <property type="match status" value="1"/>
</dbReference>